<name>A0A914HIR8_GLORO</name>
<keyword evidence="2" id="KW-1185">Reference proteome</keyword>
<evidence type="ECO:0000256" key="1">
    <source>
        <dbReference type="SAM" id="MobiDB-lite"/>
    </source>
</evidence>
<accession>A0A914HIR8</accession>
<organism evidence="2 3">
    <name type="scientific">Globodera rostochiensis</name>
    <name type="common">Golden nematode worm</name>
    <name type="synonym">Heterodera rostochiensis</name>
    <dbReference type="NCBI Taxonomy" id="31243"/>
    <lineage>
        <taxon>Eukaryota</taxon>
        <taxon>Metazoa</taxon>
        <taxon>Ecdysozoa</taxon>
        <taxon>Nematoda</taxon>
        <taxon>Chromadorea</taxon>
        <taxon>Rhabditida</taxon>
        <taxon>Tylenchina</taxon>
        <taxon>Tylenchomorpha</taxon>
        <taxon>Tylenchoidea</taxon>
        <taxon>Heteroderidae</taxon>
        <taxon>Heteroderinae</taxon>
        <taxon>Globodera</taxon>
    </lineage>
</organism>
<dbReference type="Pfam" id="PF14964">
    <property type="entry name" value="INTS15"/>
    <property type="match status" value="1"/>
</dbReference>
<feature type="compositionally biased region" description="Low complexity" evidence="1">
    <location>
        <begin position="108"/>
        <end position="142"/>
    </location>
</feature>
<feature type="compositionally biased region" description="Basic residues" evidence="1">
    <location>
        <begin position="19"/>
        <end position="33"/>
    </location>
</feature>
<dbReference type="AlphaFoldDB" id="A0A914HIR8"/>
<reference evidence="3" key="1">
    <citation type="submission" date="2022-11" db="UniProtKB">
        <authorList>
            <consortium name="WormBaseParasite"/>
        </authorList>
    </citation>
    <scope>IDENTIFICATION</scope>
</reference>
<protein>
    <submittedName>
        <fullName evidence="3">Uncharacterized protein</fullName>
    </submittedName>
</protein>
<dbReference type="Proteomes" id="UP000887572">
    <property type="component" value="Unplaced"/>
</dbReference>
<dbReference type="InterPro" id="IPR027844">
    <property type="entry name" value="INTS15"/>
</dbReference>
<dbReference type="PANTHER" id="PTHR14540">
    <property type="entry name" value="INTEGRATOR COMPLEX SUBUNIT 15"/>
    <property type="match status" value="1"/>
</dbReference>
<proteinExistence type="predicted"/>
<feature type="region of interest" description="Disordered" evidence="1">
    <location>
        <begin position="14"/>
        <end position="152"/>
    </location>
</feature>
<feature type="compositionally biased region" description="Gly residues" evidence="1">
    <location>
        <begin position="60"/>
        <end position="83"/>
    </location>
</feature>
<evidence type="ECO:0000313" key="3">
    <source>
        <dbReference type="WBParaSite" id="Gr19_v10_g17284.t2"/>
    </source>
</evidence>
<dbReference type="PANTHER" id="PTHR14540:SF2">
    <property type="entry name" value="INTEGRATOR COMPLEX SUBUNIT 15"/>
    <property type="match status" value="1"/>
</dbReference>
<dbReference type="WBParaSite" id="Gr19_v10_g17284.t2">
    <property type="protein sequence ID" value="Gr19_v10_g17284.t2"/>
    <property type="gene ID" value="Gr19_v10_g17284"/>
</dbReference>
<evidence type="ECO:0000313" key="2">
    <source>
        <dbReference type="Proteomes" id="UP000887572"/>
    </source>
</evidence>
<sequence length="513" mass="57898">MMIPPLNSIIISASDLKRSKSTRTNRNRRRRRSSSSSSSSSQFDENSAIYPQRSNSANRGGRGGVGGRGGKMLRGGGRAGAVGHGPQHRQPHSHQPGLHPQQRPNQKVVAGQQQQVQAVAVPIAASQPPSVQQPPTQQPQQPNTSGITAVNSPAEFPKCANDVLSQIGDFVRQWGAQPQHKGWNRTKQKELQKCIDAELFCLSIEPTRRGQCRLNHLQRLRLLGIVCTYFSKEVARETDPALRYLHFEIIFCGREGEAHLHEARVQFLVKLCSLAAQYPVYGLFEDVAHWVSKVKSDELKRTYMEQIVAELVEGFVITPAHHRLHEFLLPLADYSMEFCANFVVFAITTESLGPALVELIGHWLSDRIEKFVHLLRQNPHIGQPFCVQKFNLLLRYDSTNSVDDDIHHQLHFVLLKLPILWRNFEEPKSLTCSRPVADCLHEIFSNQLNTLNPMAQKRLVQNIVKCYRSAFIHTLEPFRVPFSSLSPPFHADSSRMGSHWAIFAAAISEEHRK</sequence>